<organism evidence="4 5">
    <name type="scientific">Coemansia interrupta</name>
    <dbReference type="NCBI Taxonomy" id="1126814"/>
    <lineage>
        <taxon>Eukaryota</taxon>
        <taxon>Fungi</taxon>
        <taxon>Fungi incertae sedis</taxon>
        <taxon>Zoopagomycota</taxon>
        <taxon>Kickxellomycotina</taxon>
        <taxon>Kickxellomycetes</taxon>
        <taxon>Kickxellales</taxon>
        <taxon>Kickxellaceae</taxon>
        <taxon>Coemansia</taxon>
    </lineage>
</organism>
<accession>A0A9W8HN10</accession>
<keyword evidence="1" id="KW-0143">Chaperone</keyword>
<dbReference type="EMBL" id="JANBUM010000092">
    <property type="protein sequence ID" value="KAJ2785264.1"/>
    <property type="molecule type" value="Genomic_DNA"/>
</dbReference>
<dbReference type="PRINTS" id="PR00625">
    <property type="entry name" value="JDOMAIN"/>
</dbReference>
<dbReference type="GO" id="GO:0051082">
    <property type="term" value="F:unfolded protein binding"/>
    <property type="evidence" value="ECO:0007669"/>
    <property type="project" value="InterPro"/>
</dbReference>
<dbReference type="InterPro" id="IPR036869">
    <property type="entry name" value="J_dom_sf"/>
</dbReference>
<name>A0A9W8HN10_9FUNG</name>
<proteinExistence type="predicted"/>
<dbReference type="SMART" id="SM00271">
    <property type="entry name" value="DnaJ"/>
    <property type="match status" value="1"/>
</dbReference>
<dbReference type="SUPFAM" id="SSF49493">
    <property type="entry name" value="HSP40/DnaJ peptide-binding domain"/>
    <property type="match status" value="2"/>
</dbReference>
<dbReference type="Pfam" id="PF01556">
    <property type="entry name" value="DnaJ_C"/>
    <property type="match status" value="1"/>
</dbReference>
<dbReference type="Gene3D" id="2.60.260.20">
    <property type="entry name" value="Urease metallochaperone UreE, N-terminal domain"/>
    <property type="match status" value="2"/>
</dbReference>
<reference evidence="4" key="1">
    <citation type="submission" date="2022-07" db="EMBL/GenBank/DDBJ databases">
        <title>Phylogenomic reconstructions and comparative analyses of Kickxellomycotina fungi.</title>
        <authorList>
            <person name="Reynolds N.K."/>
            <person name="Stajich J.E."/>
            <person name="Barry K."/>
            <person name="Grigoriev I.V."/>
            <person name="Crous P."/>
            <person name="Smith M.E."/>
        </authorList>
    </citation>
    <scope>NUCLEOTIDE SEQUENCE</scope>
    <source>
        <strain evidence="4">BCRC 34489</strain>
    </source>
</reference>
<comment type="caution">
    <text evidence="4">The sequence shown here is derived from an EMBL/GenBank/DDBJ whole genome shotgun (WGS) entry which is preliminary data.</text>
</comment>
<evidence type="ECO:0000256" key="2">
    <source>
        <dbReference type="SAM" id="MobiDB-lite"/>
    </source>
</evidence>
<dbReference type="GO" id="GO:0005829">
    <property type="term" value="C:cytosol"/>
    <property type="evidence" value="ECO:0007669"/>
    <property type="project" value="TreeGrafter"/>
</dbReference>
<dbReference type="GO" id="GO:0051087">
    <property type="term" value="F:protein-folding chaperone binding"/>
    <property type="evidence" value="ECO:0007669"/>
    <property type="project" value="TreeGrafter"/>
</dbReference>
<dbReference type="SUPFAM" id="SSF46565">
    <property type="entry name" value="Chaperone J-domain"/>
    <property type="match status" value="1"/>
</dbReference>
<evidence type="ECO:0000313" key="5">
    <source>
        <dbReference type="Proteomes" id="UP001140172"/>
    </source>
</evidence>
<protein>
    <submittedName>
        <fullName evidence="4">Molecular chaperone (DnaJ super)</fullName>
    </submittedName>
</protein>
<dbReference type="CDD" id="cd10747">
    <property type="entry name" value="DnaJ_C"/>
    <property type="match status" value="1"/>
</dbReference>
<dbReference type="PROSITE" id="PS50076">
    <property type="entry name" value="DNAJ_2"/>
    <property type="match status" value="1"/>
</dbReference>
<dbReference type="FunFam" id="1.10.287.110:FF:000072">
    <property type="entry name" value="DnaJ family protein"/>
    <property type="match status" value="1"/>
</dbReference>
<keyword evidence="5" id="KW-1185">Reference proteome</keyword>
<dbReference type="InterPro" id="IPR018253">
    <property type="entry name" value="DnaJ_domain_CS"/>
</dbReference>
<dbReference type="PANTHER" id="PTHR24078:SF553">
    <property type="entry name" value="DNAJ HOMOLOG SUBFAMILY B MEMBER 5"/>
    <property type="match status" value="1"/>
</dbReference>
<dbReference type="InterPro" id="IPR002939">
    <property type="entry name" value="DnaJ_C"/>
</dbReference>
<dbReference type="GO" id="GO:0006457">
    <property type="term" value="P:protein folding"/>
    <property type="evidence" value="ECO:0007669"/>
    <property type="project" value="InterPro"/>
</dbReference>
<dbReference type="InterPro" id="IPR001623">
    <property type="entry name" value="DnaJ_domain"/>
</dbReference>
<dbReference type="FunFam" id="2.60.260.20:FF:000013">
    <property type="entry name" value="DnaJ subfamily B member 11"/>
    <property type="match status" value="1"/>
</dbReference>
<dbReference type="InterPro" id="IPR051339">
    <property type="entry name" value="DnaJ_subfamily_B"/>
</dbReference>
<dbReference type="OrthoDB" id="10250354at2759"/>
<feature type="region of interest" description="Disordered" evidence="2">
    <location>
        <begin position="72"/>
        <end position="91"/>
    </location>
</feature>
<evidence type="ECO:0000256" key="1">
    <source>
        <dbReference type="ARBA" id="ARBA00023186"/>
    </source>
</evidence>
<feature type="compositionally biased region" description="Gly residues" evidence="2">
    <location>
        <begin position="75"/>
        <end position="91"/>
    </location>
</feature>
<dbReference type="PANTHER" id="PTHR24078">
    <property type="entry name" value="DNAJ HOMOLOG SUBFAMILY C MEMBER"/>
    <property type="match status" value="1"/>
</dbReference>
<dbReference type="FunFam" id="2.60.260.20:FF:000002">
    <property type="entry name" value="Dnaj homolog subfamily b member"/>
    <property type="match status" value="1"/>
</dbReference>
<dbReference type="GO" id="GO:0006413">
    <property type="term" value="P:translational initiation"/>
    <property type="evidence" value="ECO:0007669"/>
    <property type="project" value="TreeGrafter"/>
</dbReference>
<dbReference type="CDD" id="cd06257">
    <property type="entry name" value="DnaJ"/>
    <property type="match status" value="1"/>
</dbReference>
<dbReference type="PROSITE" id="PS00636">
    <property type="entry name" value="DNAJ_1"/>
    <property type="match status" value="1"/>
</dbReference>
<gene>
    <name evidence="4" type="primary">SIS1</name>
    <name evidence="4" type="ORF">GGI15_001984</name>
</gene>
<dbReference type="Gene3D" id="1.10.287.110">
    <property type="entry name" value="DnaJ domain"/>
    <property type="match status" value="1"/>
</dbReference>
<dbReference type="Proteomes" id="UP001140172">
    <property type="component" value="Unassembled WGS sequence"/>
</dbReference>
<sequence length="357" mass="38062">MGKDYYSILGVPKSASEDELKKAYRKLALKWHPDRHKDDKTEAEKKFKDISEAYEVLSDKSKRQIYDQFGEEGLKGGGPPGGGAGGGFPGGAGGFPGGATFSFSSGGGGGGGGFSGFHPSNPEDIFAQLFGGVGGGGHGAQFMDVDGSGGMGGFPGLGGMGGGGGARQRMQPNNMPPRQVTRTLPVSLEELYKGCKKKLKVTRRVRSAEGIMTPSEKILEIDIQPGWKAGTKVRFNGEGDDNGNGPQDLVFVIEERPHPVFKRDGNDLNIDMTLTLDEALCGFKKPIHLLDGKAINITNTNNVVRPGQISRMPRYGMPISKRPGNFGALVITYNIQFPTSLTLSQKEKIHEALTESS</sequence>
<evidence type="ECO:0000313" key="4">
    <source>
        <dbReference type="EMBL" id="KAJ2785264.1"/>
    </source>
</evidence>
<evidence type="ECO:0000259" key="3">
    <source>
        <dbReference type="PROSITE" id="PS50076"/>
    </source>
</evidence>
<dbReference type="Pfam" id="PF00226">
    <property type="entry name" value="DnaJ"/>
    <property type="match status" value="1"/>
</dbReference>
<feature type="domain" description="J" evidence="3">
    <location>
        <begin position="4"/>
        <end position="70"/>
    </location>
</feature>
<dbReference type="InterPro" id="IPR008971">
    <property type="entry name" value="HSP40/DnaJ_pept-bd"/>
</dbReference>
<dbReference type="AlphaFoldDB" id="A0A9W8HN10"/>